<dbReference type="Proteomes" id="UP000315628">
    <property type="component" value="Unassembled WGS sequence"/>
</dbReference>
<dbReference type="AlphaFoldDB" id="A0A560W874"/>
<accession>A0A560W874</accession>
<evidence type="ECO:0000313" key="2">
    <source>
        <dbReference type="EMBL" id="TWD13834.1"/>
    </source>
</evidence>
<protein>
    <recommendedName>
        <fullName evidence="4">Excreted virulence factor EspC (Type VII ESX diderm)</fullName>
    </recommendedName>
</protein>
<reference evidence="2 3" key="1">
    <citation type="submission" date="2019-06" db="EMBL/GenBank/DDBJ databases">
        <title>Sequencing the genomes of 1000 actinobacteria strains.</title>
        <authorList>
            <person name="Klenk H.-P."/>
        </authorList>
    </citation>
    <scope>NUCLEOTIDE SEQUENCE [LARGE SCALE GENOMIC DNA]</scope>
    <source>
        <strain evidence="2 3">DSM 18935</strain>
    </source>
</reference>
<gene>
    <name evidence="2" type="ORF">FB557_2475</name>
</gene>
<sequence length="103" mass="10441">MRVHRDPEQLRAVGAAGGRLGRCAGEAADELLDALPIVGDHASQRAVDDAVDSLVAALRAIEVDALEVSFALGSLAEEQSPGTQHSTGAQPGAASTSAGQARQ</sequence>
<evidence type="ECO:0008006" key="4">
    <source>
        <dbReference type="Google" id="ProtNLM"/>
    </source>
</evidence>
<proteinExistence type="predicted"/>
<feature type="region of interest" description="Disordered" evidence="1">
    <location>
        <begin position="77"/>
        <end position="103"/>
    </location>
</feature>
<evidence type="ECO:0000256" key="1">
    <source>
        <dbReference type="SAM" id="MobiDB-lite"/>
    </source>
</evidence>
<organism evidence="2 3">
    <name type="scientific">Marihabitans asiaticum</name>
    <dbReference type="NCBI Taxonomy" id="415218"/>
    <lineage>
        <taxon>Bacteria</taxon>
        <taxon>Bacillati</taxon>
        <taxon>Actinomycetota</taxon>
        <taxon>Actinomycetes</taxon>
        <taxon>Micrococcales</taxon>
        <taxon>Intrasporangiaceae</taxon>
        <taxon>Marihabitans</taxon>
    </lineage>
</organism>
<feature type="compositionally biased region" description="Polar residues" evidence="1">
    <location>
        <begin position="80"/>
        <end position="103"/>
    </location>
</feature>
<evidence type="ECO:0000313" key="3">
    <source>
        <dbReference type="Proteomes" id="UP000315628"/>
    </source>
</evidence>
<dbReference type="EMBL" id="VIUW01000004">
    <property type="protein sequence ID" value="TWD13834.1"/>
    <property type="molecule type" value="Genomic_DNA"/>
</dbReference>
<dbReference type="RefSeq" id="WP_144857891.1">
    <property type="nucleotide sequence ID" value="NZ_BAAAYT010000002.1"/>
</dbReference>
<comment type="caution">
    <text evidence="2">The sequence shown here is derived from an EMBL/GenBank/DDBJ whole genome shotgun (WGS) entry which is preliminary data.</text>
</comment>
<name>A0A560W874_9MICO</name>
<keyword evidence="3" id="KW-1185">Reference proteome</keyword>